<evidence type="ECO:0000313" key="10">
    <source>
        <dbReference type="EMBL" id="EME29204.1"/>
    </source>
</evidence>
<dbReference type="GO" id="GO:0016020">
    <property type="term" value="C:membrane"/>
    <property type="evidence" value="ECO:0007669"/>
    <property type="project" value="UniProtKB-SubCell"/>
</dbReference>
<reference evidence="11" key="1">
    <citation type="journal article" date="2013" name="Science">
        <title>Gene transfer from bacteria and archaea facilitated evolution of an extremophilic eukaryote.</title>
        <authorList>
            <person name="Schonknecht G."/>
            <person name="Chen W.H."/>
            <person name="Ternes C.M."/>
            <person name="Barbier G.G."/>
            <person name="Shrestha R.P."/>
            <person name="Stanke M."/>
            <person name="Brautigam A."/>
            <person name="Baker B.J."/>
            <person name="Banfield J.F."/>
            <person name="Garavito R.M."/>
            <person name="Carr K."/>
            <person name="Wilkerson C."/>
            <person name="Rensing S.A."/>
            <person name="Gagneul D."/>
            <person name="Dickenson N.E."/>
            <person name="Oesterhelt C."/>
            <person name="Lercher M.J."/>
            <person name="Weber A.P."/>
        </authorList>
    </citation>
    <scope>NUCLEOTIDE SEQUENCE [LARGE SCALE GENOMIC DNA]</scope>
    <source>
        <strain evidence="11">074W</strain>
    </source>
</reference>
<evidence type="ECO:0000256" key="7">
    <source>
        <dbReference type="ARBA" id="ARBA00023136"/>
    </source>
</evidence>
<feature type="repeat" description="Solcar" evidence="8">
    <location>
        <begin position="148"/>
        <end position="230"/>
    </location>
</feature>
<dbReference type="OrthoDB" id="276989at2759"/>
<sequence>MKSPSYGLVQLPTFSKRCHQINIAIDTHKRIATIAKPPDALLKAVFQVWRNFISVLYRARIHLLSGAVARGVSVFAMYPIDTIKTRLQLETSRGVANYWHSLRKALSKPKYLYWGVVSTLIGQVPYGMLTFGSYEIYKSWLTGSLRASSRLVIVLAAIMGDLTGSLWLCPSEVVKSRLQAGQYSNTLDAIRKIFMTQGLKGFYQGYVGQIARDIPFRAIQLLSYEELRWRYRQWKKLSSIEDLSNIENLVIGLVSGSVTAAVTTPLDVLKTRLMTQPIGVSTIAYSSAWDCARQLVQHEGLQAFWKGLGPRVFYIGPSGAIFFVVYEGMKRMLSQSSL</sequence>
<dbReference type="Proteomes" id="UP000030680">
    <property type="component" value="Unassembled WGS sequence"/>
</dbReference>
<evidence type="ECO:0000256" key="4">
    <source>
        <dbReference type="ARBA" id="ARBA00022692"/>
    </source>
</evidence>
<keyword evidence="4 8" id="KW-0812">Transmembrane</keyword>
<evidence type="ECO:0000256" key="9">
    <source>
        <dbReference type="RuleBase" id="RU000488"/>
    </source>
</evidence>
<dbReference type="InterPro" id="IPR002067">
    <property type="entry name" value="MCP"/>
</dbReference>
<comment type="subcellular location">
    <subcellularLocation>
        <location evidence="1">Membrane</location>
        <topology evidence="1">Multi-pass membrane protein</topology>
    </subcellularLocation>
</comment>
<dbReference type="PANTHER" id="PTHR45667">
    <property type="entry name" value="S-ADENOSYLMETHIONINE MITOCHONDRIAL CARRIER PROTEIN"/>
    <property type="match status" value="1"/>
</dbReference>
<feature type="repeat" description="Solcar" evidence="8">
    <location>
        <begin position="57"/>
        <end position="140"/>
    </location>
</feature>
<organism evidence="10 11">
    <name type="scientific">Galdieria sulphuraria</name>
    <name type="common">Red alga</name>
    <dbReference type="NCBI Taxonomy" id="130081"/>
    <lineage>
        <taxon>Eukaryota</taxon>
        <taxon>Rhodophyta</taxon>
        <taxon>Bangiophyceae</taxon>
        <taxon>Galdieriales</taxon>
        <taxon>Galdieriaceae</taxon>
        <taxon>Galdieria</taxon>
    </lineage>
</organism>
<accession>M2Y040</accession>
<keyword evidence="3 9" id="KW-0813">Transport</keyword>
<gene>
    <name evidence="10" type="ORF">Gasu_34060</name>
</gene>
<dbReference type="GeneID" id="17088022"/>
<feature type="repeat" description="Solcar" evidence="8">
    <location>
        <begin position="243"/>
        <end position="332"/>
    </location>
</feature>
<dbReference type="RefSeq" id="XP_005705724.1">
    <property type="nucleotide sequence ID" value="XM_005705667.1"/>
</dbReference>
<dbReference type="PROSITE" id="PS50920">
    <property type="entry name" value="SOLCAR"/>
    <property type="match status" value="3"/>
</dbReference>
<dbReference type="KEGG" id="gsl:Gasu_34060"/>
<evidence type="ECO:0000313" key="11">
    <source>
        <dbReference type="Proteomes" id="UP000030680"/>
    </source>
</evidence>
<dbReference type="GO" id="GO:0055085">
    <property type="term" value="P:transmembrane transport"/>
    <property type="evidence" value="ECO:0007669"/>
    <property type="project" value="InterPro"/>
</dbReference>
<dbReference type="Pfam" id="PF00153">
    <property type="entry name" value="Mito_carr"/>
    <property type="match status" value="3"/>
</dbReference>
<dbReference type="PRINTS" id="PR00926">
    <property type="entry name" value="MITOCARRIER"/>
</dbReference>
<dbReference type="Gramene" id="EME29204">
    <property type="protein sequence ID" value="EME29204"/>
    <property type="gene ID" value="Gasu_34060"/>
</dbReference>
<evidence type="ECO:0000256" key="6">
    <source>
        <dbReference type="ARBA" id="ARBA00022989"/>
    </source>
</evidence>
<keyword evidence="7 8" id="KW-0472">Membrane</keyword>
<comment type="similarity">
    <text evidence="2 9">Belongs to the mitochondrial carrier (TC 2.A.29) family.</text>
</comment>
<dbReference type="Gene3D" id="1.50.40.10">
    <property type="entry name" value="Mitochondrial carrier domain"/>
    <property type="match status" value="1"/>
</dbReference>
<keyword evidence="11" id="KW-1185">Reference proteome</keyword>
<evidence type="ECO:0000256" key="2">
    <source>
        <dbReference type="ARBA" id="ARBA00006375"/>
    </source>
</evidence>
<evidence type="ECO:0000256" key="5">
    <source>
        <dbReference type="ARBA" id="ARBA00022737"/>
    </source>
</evidence>
<evidence type="ECO:0000256" key="8">
    <source>
        <dbReference type="PROSITE-ProRule" id="PRU00282"/>
    </source>
</evidence>
<dbReference type="EMBL" id="KB454511">
    <property type="protein sequence ID" value="EME29204.1"/>
    <property type="molecule type" value="Genomic_DNA"/>
</dbReference>
<keyword evidence="6" id="KW-1133">Transmembrane helix</keyword>
<dbReference type="SUPFAM" id="SSF103506">
    <property type="entry name" value="Mitochondrial carrier"/>
    <property type="match status" value="1"/>
</dbReference>
<protein>
    <submittedName>
        <fullName evidence="10">Mitochondrial carrier (BOU / S-adenosylmethionine carrier)</fullName>
    </submittedName>
</protein>
<evidence type="ECO:0000256" key="3">
    <source>
        <dbReference type="ARBA" id="ARBA00022448"/>
    </source>
</evidence>
<dbReference type="OMA" id="CHQINIA"/>
<evidence type="ECO:0000256" key="1">
    <source>
        <dbReference type="ARBA" id="ARBA00004141"/>
    </source>
</evidence>
<keyword evidence="5" id="KW-0677">Repeat</keyword>
<dbReference type="InterPro" id="IPR018108">
    <property type="entry name" value="MCP_transmembrane"/>
</dbReference>
<dbReference type="InterPro" id="IPR023395">
    <property type="entry name" value="MCP_dom_sf"/>
</dbReference>
<proteinExistence type="inferred from homology"/>
<name>M2Y040_GALSU</name>
<dbReference type="AlphaFoldDB" id="M2Y040"/>
<dbReference type="eggNOG" id="KOG0768">
    <property type="taxonomic scope" value="Eukaryota"/>
</dbReference>